<dbReference type="AlphaFoldDB" id="A0A6I6JJJ3"/>
<dbReference type="Proteomes" id="UP000428328">
    <property type="component" value="Chromosome"/>
</dbReference>
<protein>
    <submittedName>
        <fullName evidence="1">Uncharacterized protein</fullName>
    </submittedName>
</protein>
<proteinExistence type="predicted"/>
<keyword evidence="2" id="KW-1185">Reference proteome</keyword>
<accession>A0A6I6JJJ3</accession>
<dbReference type="EMBL" id="CP046400">
    <property type="protein sequence ID" value="QGY40533.1"/>
    <property type="molecule type" value="Genomic_DNA"/>
</dbReference>
<evidence type="ECO:0000313" key="1">
    <source>
        <dbReference type="EMBL" id="QGY40533.1"/>
    </source>
</evidence>
<sequence>MNTEQEKVKTIYMGYHPRSHDGSIPQSRTRSEAIEIMDVFNKRQVEGKLRAEVVEIACSDLCAVAVMETAIDKVWQYI</sequence>
<organism evidence="1 2">
    <name type="scientific">Pseudodesulfovibrio cashew</name>
    <dbReference type="NCBI Taxonomy" id="2678688"/>
    <lineage>
        <taxon>Bacteria</taxon>
        <taxon>Pseudomonadati</taxon>
        <taxon>Thermodesulfobacteriota</taxon>
        <taxon>Desulfovibrionia</taxon>
        <taxon>Desulfovibrionales</taxon>
        <taxon>Desulfovibrionaceae</taxon>
    </lineage>
</organism>
<name>A0A6I6JJJ3_9BACT</name>
<dbReference type="RefSeq" id="WP_158947922.1">
    <property type="nucleotide sequence ID" value="NZ_CP046400.1"/>
</dbReference>
<evidence type="ECO:0000313" key="2">
    <source>
        <dbReference type="Proteomes" id="UP000428328"/>
    </source>
</evidence>
<reference evidence="1 2" key="1">
    <citation type="submission" date="2019-11" db="EMBL/GenBank/DDBJ databases">
        <authorList>
            <person name="Zheng R.K."/>
            <person name="Sun C.M."/>
        </authorList>
    </citation>
    <scope>NUCLEOTIDE SEQUENCE [LARGE SCALE GENOMIC DNA]</scope>
    <source>
        <strain evidence="1 2">SRB007</strain>
    </source>
</reference>
<dbReference type="KEGG" id="psel:GM415_10490"/>
<gene>
    <name evidence="1" type="ORF">GM415_10490</name>
</gene>